<feature type="non-terminal residue" evidence="1">
    <location>
        <position position="250"/>
    </location>
</feature>
<gene>
    <name evidence="1" type="ORF">METZ01_LOCUS462795</name>
</gene>
<feature type="non-terminal residue" evidence="1">
    <location>
        <position position="1"/>
    </location>
</feature>
<organism evidence="1">
    <name type="scientific">marine metagenome</name>
    <dbReference type="NCBI Taxonomy" id="408172"/>
    <lineage>
        <taxon>unclassified sequences</taxon>
        <taxon>metagenomes</taxon>
        <taxon>ecological metagenomes</taxon>
    </lineage>
</organism>
<name>A0A383AQT4_9ZZZZ</name>
<reference evidence="1" key="1">
    <citation type="submission" date="2018-05" db="EMBL/GenBank/DDBJ databases">
        <authorList>
            <person name="Lanie J.A."/>
            <person name="Ng W.-L."/>
            <person name="Kazmierczak K.M."/>
            <person name="Andrzejewski T.M."/>
            <person name="Davidsen T.M."/>
            <person name="Wayne K.J."/>
            <person name="Tettelin H."/>
            <person name="Glass J.I."/>
            <person name="Rusch D."/>
            <person name="Podicherti R."/>
            <person name="Tsui H.-C.T."/>
            <person name="Winkler M.E."/>
        </authorList>
    </citation>
    <scope>NUCLEOTIDE SEQUENCE</scope>
</reference>
<dbReference type="AlphaFoldDB" id="A0A383AQT4"/>
<accession>A0A383AQT4</accession>
<dbReference type="EMBL" id="UINC01194046">
    <property type="protein sequence ID" value="SVE09941.1"/>
    <property type="molecule type" value="Genomic_DNA"/>
</dbReference>
<protein>
    <submittedName>
        <fullName evidence="1">Uncharacterized protein</fullName>
    </submittedName>
</protein>
<evidence type="ECO:0000313" key="1">
    <source>
        <dbReference type="EMBL" id="SVE09941.1"/>
    </source>
</evidence>
<sequence>SSLVGPEQLQIHELHLRFGSSHGTFSAGQTLLNVDTATQVETTILSVISSITVGGAGTDYAEGDIVTITGGGGYGATAHVCSTTSGAVAGISVANGGGGFLVNEPVIFSSASGSGASAYVSVLDNRDDSLYLDLTIEPFCNTTATVTMGDSDYGASTGVAAFDGKNLDVLLAYVFASADVKDFYTPWVWTDSAHTTAELANVSVLVTDTSVQPFVNANTAVDEGYTGKVFVLDTVANTSVNANTCHLDGI</sequence>
<proteinExistence type="predicted"/>